<accession>A0A182NJ71</accession>
<dbReference type="STRING" id="7168.A0A182NJ71"/>
<evidence type="ECO:0000256" key="4">
    <source>
        <dbReference type="ARBA" id="ARBA00023157"/>
    </source>
</evidence>
<evidence type="ECO:0000259" key="7">
    <source>
        <dbReference type="PROSITE" id="PS50240"/>
    </source>
</evidence>
<dbReference type="CDD" id="cd00190">
    <property type="entry name" value="Tryp_SPc"/>
    <property type="match status" value="1"/>
</dbReference>
<dbReference type="FunFam" id="2.40.10.10:FF:000034">
    <property type="entry name" value="Eupolytin"/>
    <property type="match status" value="1"/>
</dbReference>
<dbReference type="InterPro" id="IPR001254">
    <property type="entry name" value="Trypsin_dom"/>
</dbReference>
<keyword evidence="6" id="KW-1133">Transmembrane helix</keyword>
<dbReference type="AlphaFoldDB" id="A0A182NJ71"/>
<dbReference type="InterPro" id="IPR043504">
    <property type="entry name" value="Peptidase_S1_PA_chymotrypsin"/>
</dbReference>
<proteinExistence type="inferred from homology"/>
<dbReference type="PANTHER" id="PTHR24276:SF91">
    <property type="entry name" value="AT26814P-RELATED"/>
    <property type="match status" value="1"/>
</dbReference>
<evidence type="ECO:0000256" key="2">
    <source>
        <dbReference type="ARBA" id="ARBA00022801"/>
    </source>
</evidence>
<evidence type="ECO:0000256" key="3">
    <source>
        <dbReference type="ARBA" id="ARBA00022825"/>
    </source>
</evidence>
<dbReference type="PROSITE" id="PS00134">
    <property type="entry name" value="TRYPSIN_HIS"/>
    <property type="match status" value="1"/>
</dbReference>
<dbReference type="PROSITE" id="PS50240">
    <property type="entry name" value="TRYPSIN_DOM"/>
    <property type="match status" value="1"/>
</dbReference>
<keyword evidence="6" id="KW-0812">Transmembrane</keyword>
<protein>
    <recommendedName>
        <fullName evidence="7">Peptidase S1 domain-containing protein</fullName>
    </recommendedName>
</protein>
<keyword evidence="9" id="KW-1185">Reference proteome</keyword>
<organism evidence="8 9">
    <name type="scientific">Anopheles dirus</name>
    <dbReference type="NCBI Taxonomy" id="7168"/>
    <lineage>
        <taxon>Eukaryota</taxon>
        <taxon>Metazoa</taxon>
        <taxon>Ecdysozoa</taxon>
        <taxon>Arthropoda</taxon>
        <taxon>Hexapoda</taxon>
        <taxon>Insecta</taxon>
        <taxon>Pterygota</taxon>
        <taxon>Neoptera</taxon>
        <taxon>Endopterygota</taxon>
        <taxon>Diptera</taxon>
        <taxon>Nematocera</taxon>
        <taxon>Culicoidea</taxon>
        <taxon>Culicidae</taxon>
        <taxon>Anophelinae</taxon>
        <taxon>Anopheles</taxon>
    </lineage>
</organism>
<dbReference type="Gene3D" id="2.40.10.10">
    <property type="entry name" value="Trypsin-like serine proteases"/>
    <property type="match status" value="1"/>
</dbReference>
<dbReference type="PRINTS" id="PR00722">
    <property type="entry name" value="CHYMOTRYPSIN"/>
</dbReference>
<feature type="transmembrane region" description="Helical" evidence="6">
    <location>
        <begin position="21"/>
        <end position="41"/>
    </location>
</feature>
<dbReference type="SMART" id="SM00020">
    <property type="entry name" value="Tryp_SPc"/>
    <property type="match status" value="1"/>
</dbReference>
<keyword evidence="1" id="KW-0645">Protease</keyword>
<keyword evidence="2" id="KW-0378">Hydrolase</keyword>
<evidence type="ECO:0000313" key="8">
    <source>
        <dbReference type="EnsemblMetazoa" id="ADIR007695-PA"/>
    </source>
</evidence>
<sequence>MEISLPVEIAATMATGAAVRSVLVVLLAAGLTVVSGLRFHLSEQNDVLPGSSVVRPFFKGARIVGGSVAAEGQFPHQVALLRSNALTCGGSLIDSRWVLTAAHCVYSGATLVPAAAITVLAGSVSLNAGVRRAVARVLPHERYGNFQNDVALLQLQLALPSSAYIRPIALRTSIVPARSEVVISGWGRMYQGGPTSSVLRYNRATVLADQQCRAATGISSGLICFTSPLNNGACNGDSGGPAVLNNQLVGVANFIINYCGSSSPDGYAKVSDFVPWIQATMRRY</sequence>
<dbReference type="PANTHER" id="PTHR24276">
    <property type="entry name" value="POLYSERASE-RELATED"/>
    <property type="match status" value="1"/>
</dbReference>
<evidence type="ECO:0000256" key="1">
    <source>
        <dbReference type="ARBA" id="ARBA00022670"/>
    </source>
</evidence>
<evidence type="ECO:0000313" key="9">
    <source>
        <dbReference type="Proteomes" id="UP000075884"/>
    </source>
</evidence>
<reference evidence="8" key="2">
    <citation type="submission" date="2020-05" db="UniProtKB">
        <authorList>
            <consortium name="EnsemblMetazoa"/>
        </authorList>
    </citation>
    <scope>IDENTIFICATION</scope>
    <source>
        <strain evidence="8">WRAIR2</strain>
    </source>
</reference>
<keyword evidence="6" id="KW-0472">Membrane</keyword>
<reference evidence="9" key="1">
    <citation type="submission" date="2013-03" db="EMBL/GenBank/DDBJ databases">
        <title>The Genome Sequence of Anopheles dirus WRAIR2.</title>
        <authorList>
            <consortium name="The Broad Institute Genomics Platform"/>
            <person name="Neafsey D.E."/>
            <person name="Walton C."/>
            <person name="Walker B."/>
            <person name="Young S.K."/>
            <person name="Zeng Q."/>
            <person name="Gargeya S."/>
            <person name="Fitzgerald M."/>
            <person name="Haas B."/>
            <person name="Abouelleil A."/>
            <person name="Allen A.W."/>
            <person name="Alvarado L."/>
            <person name="Arachchi H.M."/>
            <person name="Berlin A.M."/>
            <person name="Chapman S.B."/>
            <person name="Gainer-Dewar J."/>
            <person name="Goldberg J."/>
            <person name="Griggs A."/>
            <person name="Gujja S."/>
            <person name="Hansen M."/>
            <person name="Howarth C."/>
            <person name="Imamovic A."/>
            <person name="Ireland A."/>
            <person name="Larimer J."/>
            <person name="McCowan C."/>
            <person name="Murphy C."/>
            <person name="Pearson M."/>
            <person name="Poon T.W."/>
            <person name="Priest M."/>
            <person name="Roberts A."/>
            <person name="Saif S."/>
            <person name="Shea T."/>
            <person name="Sisk P."/>
            <person name="Sykes S."/>
            <person name="Wortman J."/>
            <person name="Nusbaum C."/>
            <person name="Birren B."/>
        </authorList>
    </citation>
    <scope>NUCLEOTIDE SEQUENCE [LARGE SCALE GENOMIC DNA]</scope>
    <source>
        <strain evidence="9">WRAIR2</strain>
    </source>
</reference>
<dbReference type="InterPro" id="IPR050430">
    <property type="entry name" value="Peptidase_S1"/>
</dbReference>
<evidence type="ECO:0000256" key="6">
    <source>
        <dbReference type="SAM" id="Phobius"/>
    </source>
</evidence>
<comment type="similarity">
    <text evidence="5">Belongs to the peptidase S1 family. CLIP subfamily.</text>
</comment>
<dbReference type="Pfam" id="PF00089">
    <property type="entry name" value="Trypsin"/>
    <property type="match status" value="1"/>
</dbReference>
<dbReference type="Proteomes" id="UP000075884">
    <property type="component" value="Unassembled WGS sequence"/>
</dbReference>
<dbReference type="GO" id="GO:0006508">
    <property type="term" value="P:proteolysis"/>
    <property type="evidence" value="ECO:0007669"/>
    <property type="project" value="UniProtKB-KW"/>
</dbReference>
<keyword evidence="4" id="KW-1015">Disulfide bond</keyword>
<keyword evidence="3" id="KW-0720">Serine protease</keyword>
<feature type="domain" description="Peptidase S1" evidence="7">
    <location>
        <begin position="63"/>
        <end position="282"/>
    </location>
</feature>
<evidence type="ECO:0000256" key="5">
    <source>
        <dbReference type="ARBA" id="ARBA00024195"/>
    </source>
</evidence>
<dbReference type="VEuPathDB" id="VectorBase:ADIR007695"/>
<dbReference type="EnsemblMetazoa" id="ADIR007695-RA">
    <property type="protein sequence ID" value="ADIR007695-PA"/>
    <property type="gene ID" value="ADIR007695"/>
</dbReference>
<dbReference type="GO" id="GO:0004252">
    <property type="term" value="F:serine-type endopeptidase activity"/>
    <property type="evidence" value="ECO:0007669"/>
    <property type="project" value="InterPro"/>
</dbReference>
<dbReference type="InterPro" id="IPR009003">
    <property type="entry name" value="Peptidase_S1_PA"/>
</dbReference>
<name>A0A182NJ71_9DIPT</name>
<dbReference type="InterPro" id="IPR001314">
    <property type="entry name" value="Peptidase_S1A"/>
</dbReference>
<dbReference type="InterPro" id="IPR018114">
    <property type="entry name" value="TRYPSIN_HIS"/>
</dbReference>
<dbReference type="SUPFAM" id="SSF50494">
    <property type="entry name" value="Trypsin-like serine proteases"/>
    <property type="match status" value="1"/>
</dbReference>